<feature type="domain" description="CobQ/CobB/MinD/ParA nucleotide binding" evidence="4">
    <location>
        <begin position="98"/>
        <end position="278"/>
    </location>
</feature>
<comment type="caution">
    <text evidence="5">The sequence shown here is derived from an EMBL/GenBank/DDBJ whole genome shotgun (WGS) entry which is preliminary data.</text>
</comment>
<protein>
    <submittedName>
        <fullName evidence="5">CpsD/CapB family tyrosine-protein kinase</fullName>
    </submittedName>
</protein>
<dbReference type="Gene3D" id="3.40.50.300">
    <property type="entry name" value="P-loop containing nucleotide triphosphate hydrolases"/>
    <property type="match status" value="1"/>
</dbReference>
<dbReference type="CDD" id="cd05387">
    <property type="entry name" value="BY-kinase"/>
    <property type="match status" value="1"/>
</dbReference>
<feature type="compositionally biased region" description="Basic and acidic residues" evidence="3">
    <location>
        <begin position="20"/>
        <end position="31"/>
    </location>
</feature>
<dbReference type="GO" id="GO:0016301">
    <property type="term" value="F:kinase activity"/>
    <property type="evidence" value="ECO:0007669"/>
    <property type="project" value="UniProtKB-KW"/>
</dbReference>
<dbReference type="Proteomes" id="UP000675940">
    <property type="component" value="Unassembled WGS sequence"/>
</dbReference>
<dbReference type="InterPro" id="IPR005702">
    <property type="entry name" value="Wzc-like_C"/>
</dbReference>
<accession>A0A940S4W5</accession>
<feature type="region of interest" description="Disordered" evidence="3">
    <location>
        <begin position="1"/>
        <end position="43"/>
    </location>
</feature>
<evidence type="ECO:0000313" key="5">
    <source>
        <dbReference type="EMBL" id="MBP0484325.1"/>
    </source>
</evidence>
<dbReference type="InterPro" id="IPR002586">
    <property type="entry name" value="CobQ/CobB/MinD/ParA_Nub-bd_dom"/>
</dbReference>
<dbReference type="InterPro" id="IPR050445">
    <property type="entry name" value="Bact_polysacc_biosynth/exp"/>
</dbReference>
<reference evidence="5" key="1">
    <citation type="submission" date="2021-03" db="EMBL/GenBank/DDBJ databases">
        <title>Sagittula salina sp. nov. strain M10.9X isolated from the marine waste.</title>
        <authorList>
            <person name="Satari L."/>
            <person name="Molina-Menor E."/>
            <person name="Vidal-Verdu A."/>
            <person name="Pascual J."/>
            <person name="Pereto J."/>
            <person name="Porcar M."/>
        </authorList>
    </citation>
    <scope>NUCLEOTIDE SEQUENCE</scope>
    <source>
        <strain evidence="5">M10.9X</strain>
    </source>
</reference>
<name>A0A940S4W5_9RHOB</name>
<dbReference type="EMBL" id="JAGISH010000011">
    <property type="protein sequence ID" value="MBP0484325.1"/>
    <property type="molecule type" value="Genomic_DNA"/>
</dbReference>
<dbReference type="Pfam" id="PF01656">
    <property type="entry name" value="CbiA"/>
    <property type="match status" value="1"/>
</dbReference>
<keyword evidence="6" id="KW-1185">Reference proteome</keyword>
<dbReference type="AlphaFoldDB" id="A0A940S4W5"/>
<keyword evidence="5" id="KW-0418">Kinase</keyword>
<sequence length="285" mass="31843">MEDAQRAEDRRLAEQAQVARDARLSRAEVTRRAQPPLALRPEQRSDPWFDIPAMTVDLGHLNRHRVITADRLDPAHTTFDVLRTRLMQALADKGWKRVAITSPGKDCGKTFTTANLAISLSRQENARTLVMDFDMRRPALHKVMGVSSPGALGDVLRGNCDPEEHFLRMGQNNFSAGHNIAFALNTVAEPYASELLQDPRTKRALTHIEDAFRPDVMLFDLPPALFYDDVIAAQPLIDGVLLVIGGGLTTEREIKEVERRLGKETPLLGMVLNKAENAGLERYAY</sequence>
<keyword evidence="1" id="KW-0547">Nucleotide-binding</keyword>
<evidence type="ECO:0000259" key="4">
    <source>
        <dbReference type="Pfam" id="PF01656"/>
    </source>
</evidence>
<organism evidence="5 6">
    <name type="scientific">Sagittula salina</name>
    <dbReference type="NCBI Taxonomy" id="2820268"/>
    <lineage>
        <taxon>Bacteria</taxon>
        <taxon>Pseudomonadati</taxon>
        <taxon>Pseudomonadota</taxon>
        <taxon>Alphaproteobacteria</taxon>
        <taxon>Rhodobacterales</taxon>
        <taxon>Roseobacteraceae</taxon>
        <taxon>Sagittula</taxon>
    </lineage>
</organism>
<evidence type="ECO:0000256" key="1">
    <source>
        <dbReference type="ARBA" id="ARBA00022741"/>
    </source>
</evidence>
<dbReference type="PANTHER" id="PTHR32309:SF31">
    <property type="entry name" value="CAPSULAR EXOPOLYSACCHARIDE FAMILY"/>
    <property type="match status" value="1"/>
</dbReference>
<evidence type="ECO:0000256" key="3">
    <source>
        <dbReference type="SAM" id="MobiDB-lite"/>
    </source>
</evidence>
<keyword evidence="2" id="KW-0067">ATP-binding</keyword>
<evidence type="ECO:0000313" key="6">
    <source>
        <dbReference type="Proteomes" id="UP000675940"/>
    </source>
</evidence>
<gene>
    <name evidence="5" type="ORF">J5474_17780</name>
</gene>
<evidence type="ECO:0000256" key="2">
    <source>
        <dbReference type="ARBA" id="ARBA00022840"/>
    </source>
</evidence>
<proteinExistence type="predicted"/>
<dbReference type="SUPFAM" id="SSF52540">
    <property type="entry name" value="P-loop containing nucleoside triphosphate hydrolases"/>
    <property type="match status" value="1"/>
</dbReference>
<dbReference type="PANTHER" id="PTHR32309">
    <property type="entry name" value="TYROSINE-PROTEIN KINASE"/>
    <property type="match status" value="1"/>
</dbReference>
<feature type="compositionally biased region" description="Basic and acidic residues" evidence="3">
    <location>
        <begin position="1"/>
        <end position="13"/>
    </location>
</feature>
<keyword evidence="5" id="KW-0808">Transferase</keyword>
<dbReference type="InterPro" id="IPR027417">
    <property type="entry name" value="P-loop_NTPase"/>
</dbReference>